<gene>
    <name evidence="1" type="ORF">SAMN02746065_1418</name>
</gene>
<evidence type="ECO:0000313" key="1">
    <source>
        <dbReference type="EMBL" id="SMD12389.1"/>
    </source>
</evidence>
<sequence length="64" mass="6920">MTPHCSFYMKYSATPGSIPNFVVGETESEYGPPVAVIKQIMLGRQLHGIQGTGQTIEAGKSHLQ</sequence>
<organism evidence="1 2">
    <name type="scientific">Desulfocicer vacuolatum DSM 3385</name>
    <dbReference type="NCBI Taxonomy" id="1121400"/>
    <lineage>
        <taxon>Bacteria</taxon>
        <taxon>Pseudomonadati</taxon>
        <taxon>Thermodesulfobacteriota</taxon>
        <taxon>Desulfobacteria</taxon>
        <taxon>Desulfobacterales</taxon>
        <taxon>Desulfobacteraceae</taxon>
        <taxon>Desulfocicer</taxon>
    </lineage>
</organism>
<dbReference type="AlphaFoldDB" id="A0A1W2ERP7"/>
<name>A0A1W2ERP7_9BACT</name>
<dbReference type="EMBL" id="FWXY01000041">
    <property type="protein sequence ID" value="SMD12389.1"/>
    <property type="molecule type" value="Genomic_DNA"/>
</dbReference>
<reference evidence="1 2" key="1">
    <citation type="submission" date="2017-04" db="EMBL/GenBank/DDBJ databases">
        <authorList>
            <person name="Afonso C.L."/>
            <person name="Miller P.J."/>
            <person name="Scott M.A."/>
            <person name="Spackman E."/>
            <person name="Goraichik I."/>
            <person name="Dimitrov K.M."/>
            <person name="Suarez D.L."/>
            <person name="Swayne D.E."/>
        </authorList>
    </citation>
    <scope>NUCLEOTIDE SEQUENCE [LARGE SCALE GENOMIC DNA]</scope>
    <source>
        <strain evidence="1 2">DSM 3385</strain>
    </source>
</reference>
<dbReference type="STRING" id="1121400.SAMN02746065_1418"/>
<protein>
    <submittedName>
        <fullName evidence="1">Uncharacterized protein</fullName>
    </submittedName>
</protein>
<dbReference type="Proteomes" id="UP000192418">
    <property type="component" value="Unassembled WGS sequence"/>
</dbReference>
<evidence type="ECO:0000313" key="2">
    <source>
        <dbReference type="Proteomes" id="UP000192418"/>
    </source>
</evidence>
<proteinExistence type="predicted"/>
<keyword evidence="2" id="KW-1185">Reference proteome</keyword>
<accession>A0A1W2ERP7</accession>